<proteinExistence type="predicted"/>
<dbReference type="InterPro" id="IPR010982">
    <property type="entry name" value="Lambda_DNA-bd_dom_sf"/>
</dbReference>
<evidence type="ECO:0000259" key="1">
    <source>
        <dbReference type="PROSITE" id="PS50943"/>
    </source>
</evidence>
<name>A0A6M3J4F4_9ZZZZ</name>
<reference evidence="2" key="1">
    <citation type="submission" date="2020-03" db="EMBL/GenBank/DDBJ databases">
        <title>The deep terrestrial virosphere.</title>
        <authorList>
            <person name="Holmfeldt K."/>
            <person name="Nilsson E."/>
            <person name="Simone D."/>
            <person name="Lopez-Fernandez M."/>
            <person name="Wu X."/>
            <person name="de Brujin I."/>
            <person name="Lundin D."/>
            <person name="Andersson A."/>
            <person name="Bertilsson S."/>
            <person name="Dopson M."/>
        </authorList>
    </citation>
    <scope>NUCLEOTIDE SEQUENCE</scope>
    <source>
        <strain evidence="2">MM415B00544</strain>
    </source>
</reference>
<dbReference type="EMBL" id="MT141512">
    <property type="protein sequence ID" value="QJA64057.1"/>
    <property type="molecule type" value="Genomic_DNA"/>
</dbReference>
<feature type="domain" description="HTH cro/C1-type" evidence="1">
    <location>
        <begin position="4"/>
        <end position="27"/>
    </location>
</feature>
<dbReference type="Pfam" id="PF01381">
    <property type="entry name" value="HTH_3"/>
    <property type="match status" value="1"/>
</dbReference>
<dbReference type="AlphaFoldDB" id="A0A6M3J4F4"/>
<dbReference type="Gene3D" id="1.10.260.40">
    <property type="entry name" value="lambda repressor-like DNA-binding domains"/>
    <property type="match status" value="1"/>
</dbReference>
<protein>
    <submittedName>
        <fullName evidence="2">Putative DNA binding, helix-turn-helix domain containing protein</fullName>
    </submittedName>
</protein>
<evidence type="ECO:0000313" key="2">
    <source>
        <dbReference type="EMBL" id="QJA64057.1"/>
    </source>
</evidence>
<accession>A0A6M3J4F4</accession>
<dbReference type="InterPro" id="IPR001387">
    <property type="entry name" value="Cro/C1-type_HTH"/>
</dbReference>
<sequence>MPKQKHELTQQEFAALLGIHQSRVSRYIKSGILDSAIRREGRRTFIDPEKAKDNLRANLDPAYHAKAISDAEPEQKTTGGLDVTTARALKMHYEAGLKKLEYEQKRGKLIEIEKIETAAFNAARKIRDQCLAIPDRCAALVAAESDRFECNTILKREITFILENLANELEELSR</sequence>
<dbReference type="PROSITE" id="PS50943">
    <property type="entry name" value="HTH_CROC1"/>
    <property type="match status" value="1"/>
</dbReference>
<gene>
    <name evidence="2" type="ORF">MM415B00544_0002</name>
</gene>
<organism evidence="2">
    <name type="scientific">viral metagenome</name>
    <dbReference type="NCBI Taxonomy" id="1070528"/>
    <lineage>
        <taxon>unclassified sequences</taxon>
        <taxon>metagenomes</taxon>
        <taxon>organismal metagenomes</taxon>
    </lineage>
</organism>
<dbReference type="SUPFAM" id="SSF47413">
    <property type="entry name" value="lambda repressor-like DNA-binding domains"/>
    <property type="match status" value="1"/>
</dbReference>
<dbReference type="GO" id="GO:0003677">
    <property type="term" value="F:DNA binding"/>
    <property type="evidence" value="ECO:0007669"/>
    <property type="project" value="InterPro"/>
</dbReference>
<dbReference type="CDD" id="cd00093">
    <property type="entry name" value="HTH_XRE"/>
    <property type="match status" value="1"/>
</dbReference>